<protein>
    <submittedName>
        <fullName evidence="3">Carboxylesterase family protein</fullName>
    </submittedName>
</protein>
<evidence type="ECO:0000256" key="1">
    <source>
        <dbReference type="SAM" id="Phobius"/>
    </source>
</evidence>
<dbReference type="EMBL" id="JBHUCM010000032">
    <property type="protein sequence ID" value="MFD1542703.1"/>
    <property type="molecule type" value="Genomic_DNA"/>
</dbReference>
<reference evidence="4" key="1">
    <citation type="journal article" date="2019" name="Int. J. Syst. Evol. Microbiol.">
        <title>The Global Catalogue of Microorganisms (GCM) 10K type strain sequencing project: providing services to taxonomists for standard genome sequencing and annotation.</title>
        <authorList>
            <consortium name="The Broad Institute Genomics Platform"/>
            <consortium name="The Broad Institute Genome Sequencing Center for Infectious Disease"/>
            <person name="Wu L."/>
            <person name="Ma J."/>
        </authorList>
    </citation>
    <scope>NUCLEOTIDE SEQUENCE [LARGE SCALE GENOMIC DNA]</scope>
    <source>
        <strain evidence="4">CGMCC 1.15399</strain>
    </source>
</reference>
<accession>A0ABW4GJM4</accession>
<keyword evidence="4" id="KW-1185">Reference proteome</keyword>
<feature type="domain" description="Carboxylesterase type B" evidence="2">
    <location>
        <begin position="73"/>
        <end position="165"/>
    </location>
</feature>
<evidence type="ECO:0000259" key="2">
    <source>
        <dbReference type="Pfam" id="PF00135"/>
    </source>
</evidence>
<dbReference type="InterPro" id="IPR002018">
    <property type="entry name" value="CarbesteraseB"/>
</dbReference>
<dbReference type="RefSeq" id="WP_219538312.1">
    <property type="nucleotide sequence ID" value="NZ_JAHKRM010000046.1"/>
</dbReference>
<keyword evidence="1" id="KW-0472">Membrane</keyword>
<keyword evidence="1" id="KW-1133">Transmembrane helix</keyword>
<name>A0ABW4GJM4_9ACTN</name>
<keyword evidence="1" id="KW-0812">Transmembrane</keyword>
<evidence type="ECO:0000313" key="4">
    <source>
        <dbReference type="Proteomes" id="UP001597097"/>
    </source>
</evidence>
<proteinExistence type="predicted"/>
<gene>
    <name evidence="3" type="ORF">ACFSJ0_37000</name>
</gene>
<evidence type="ECO:0000313" key="3">
    <source>
        <dbReference type="EMBL" id="MFD1542703.1"/>
    </source>
</evidence>
<feature type="transmembrane region" description="Helical" evidence="1">
    <location>
        <begin position="25"/>
        <end position="44"/>
    </location>
</feature>
<dbReference type="Pfam" id="PF00135">
    <property type="entry name" value="COesterase"/>
    <property type="match status" value="1"/>
</dbReference>
<organism evidence="3 4">
    <name type="scientific">Nonomuraea guangzhouensis</name>
    <dbReference type="NCBI Taxonomy" id="1291555"/>
    <lineage>
        <taxon>Bacteria</taxon>
        <taxon>Bacillati</taxon>
        <taxon>Actinomycetota</taxon>
        <taxon>Actinomycetes</taxon>
        <taxon>Streptosporangiales</taxon>
        <taxon>Streptosporangiaceae</taxon>
        <taxon>Nonomuraea</taxon>
    </lineage>
</organism>
<sequence length="172" mass="18211">MDLLRAGSRTSGDRGRGMLARAGRGAAAVVAGLGLLCGSGAALLRRTGRQGAGPLPAGQVRRAPWASSTPVVPSFPTGAFHASELQYLFAADYFAGRSLSPDQSRLSDTMIDYWSRFAHHGDPNGPATPPWPAVRAGQDFVQRLAPGVSGIRPVDLCREHQCRFWQSPEGAS</sequence>
<dbReference type="Proteomes" id="UP001597097">
    <property type="component" value="Unassembled WGS sequence"/>
</dbReference>
<comment type="caution">
    <text evidence="3">The sequence shown here is derived from an EMBL/GenBank/DDBJ whole genome shotgun (WGS) entry which is preliminary data.</text>
</comment>